<dbReference type="KEGG" id="laq:GLA29479_4694"/>
<dbReference type="STRING" id="84531.LA76x_4079"/>
<evidence type="ECO:0000313" key="3">
    <source>
        <dbReference type="Proteomes" id="UP000060787"/>
    </source>
</evidence>
<organism evidence="2 3">
    <name type="scientific">Lysobacter antibioticus</name>
    <dbReference type="NCBI Taxonomy" id="84531"/>
    <lineage>
        <taxon>Bacteria</taxon>
        <taxon>Pseudomonadati</taxon>
        <taxon>Pseudomonadota</taxon>
        <taxon>Gammaproteobacteria</taxon>
        <taxon>Lysobacterales</taxon>
        <taxon>Lysobacteraceae</taxon>
        <taxon>Lysobacter</taxon>
    </lineage>
</organism>
<reference evidence="2 3" key="1">
    <citation type="journal article" date="2015" name="BMC Genomics">
        <title>Comparative genomics and metabolic profiling of the genus Lysobacter.</title>
        <authorList>
            <person name="de Bruijn I."/>
            <person name="Cheng X."/>
            <person name="de Jager V."/>
            <person name="Exposito R.G."/>
            <person name="Watrous J."/>
            <person name="Patel N."/>
            <person name="Postma J."/>
            <person name="Dorrestein P.C."/>
            <person name="Kobayashi D."/>
            <person name="Raaijmakers J.M."/>
        </authorList>
    </citation>
    <scope>NUCLEOTIDE SEQUENCE [LARGE SCALE GENOMIC DNA]</scope>
    <source>
        <strain evidence="2 3">76</strain>
    </source>
</reference>
<evidence type="ECO:0008006" key="4">
    <source>
        <dbReference type="Google" id="ProtNLM"/>
    </source>
</evidence>
<keyword evidence="3" id="KW-1185">Reference proteome</keyword>
<proteinExistence type="predicted"/>
<dbReference type="OrthoDB" id="7543403at2"/>
<protein>
    <recommendedName>
        <fullName evidence="4">DUF3298 domain-containing protein</fullName>
    </recommendedName>
</protein>
<dbReference type="RefSeq" id="WP_057918994.1">
    <property type="nucleotide sequence ID" value="NZ_CP011129.1"/>
</dbReference>
<feature type="signal peptide" evidence="1">
    <location>
        <begin position="1"/>
        <end position="22"/>
    </location>
</feature>
<gene>
    <name evidence="2" type="ORF">LA76x_4079</name>
</gene>
<evidence type="ECO:0000313" key="2">
    <source>
        <dbReference type="EMBL" id="ALN82195.1"/>
    </source>
</evidence>
<sequence length="373" mass="42150">MTLHRSLLCGAAFALLSFPAAAAELWQGTIGALPVVVSLDGDTDIDGQYFYRKHLLDQRLQGRRDDDAHLHLRVESRDGEVSERWELWPKGKELLGQWQGGKGKKLPIQLHKVDIAALRTGADGARYRRGVDDGYEALRVAALELKSGKSETFAGHRLQWWVEPRSGIELFQVESGYDAATLARINDILRKRQWKSVASYFQCKSFETGEYEQTVTPRYMGERVLSVSLFTSYDCGGAHPDFGDSPLNLDVRSGRELEFEDVLWLGKGRPPRPSDDDRAEYRRWSGYRDDTLAPWLVATLGKLYPAEMAAPKGDEGCDYRELSDWNIPSWHLRPEGLYVGPIFARVARACEYPQWPVIPWKLVEAHAGAALKD</sequence>
<dbReference type="KEGG" id="lab:LA76x_4079"/>
<dbReference type="EMBL" id="CP011129">
    <property type="protein sequence ID" value="ALN82195.1"/>
    <property type="molecule type" value="Genomic_DNA"/>
</dbReference>
<keyword evidence="1" id="KW-0732">Signal</keyword>
<feature type="chain" id="PRO_5009798150" description="DUF3298 domain-containing protein" evidence="1">
    <location>
        <begin position="23"/>
        <end position="373"/>
    </location>
</feature>
<dbReference type="AlphaFoldDB" id="A0A0S2FF97"/>
<dbReference type="PATRIC" id="fig|84531.7.peg.4586"/>
<evidence type="ECO:0000256" key="1">
    <source>
        <dbReference type="SAM" id="SignalP"/>
    </source>
</evidence>
<dbReference type="Proteomes" id="UP000060787">
    <property type="component" value="Chromosome"/>
</dbReference>
<accession>A0A0S2FF97</accession>
<name>A0A0S2FF97_LYSAN</name>